<dbReference type="AlphaFoldDB" id="A0A0F3RSV2"/>
<dbReference type="InterPro" id="IPR012000">
    <property type="entry name" value="Thiamin_PyroP_enz_cen_dom"/>
</dbReference>
<evidence type="ECO:0000259" key="4">
    <source>
        <dbReference type="Pfam" id="PF00205"/>
    </source>
</evidence>
<dbReference type="GO" id="GO:0003824">
    <property type="term" value="F:catalytic activity"/>
    <property type="evidence" value="ECO:0007669"/>
    <property type="project" value="InterPro"/>
</dbReference>
<accession>A0A0F3RSV2</accession>
<dbReference type="InterPro" id="IPR029061">
    <property type="entry name" value="THDP-binding"/>
</dbReference>
<evidence type="ECO:0000259" key="6">
    <source>
        <dbReference type="Pfam" id="PF02776"/>
    </source>
</evidence>
<keyword evidence="2 3" id="KW-0786">Thiamine pyrophosphate</keyword>
<comment type="caution">
    <text evidence="7">The sequence shown here is derived from an EMBL/GenBank/DDBJ whole genome shotgun (WGS) entry which is preliminary data.</text>
</comment>
<name>A0A0F3RSV2_9LACO</name>
<sequence length="587" mass="63492">MTKMIAGQALVKVLEAWGVDHVYGIPGGSINHTVEGLYLEKDAIKYIQVRHEEVGALAAAADAKYTGKIGVSFGSAGPGATHLFNGLYDAKMDHVPVLAIVGQVPQSAMNTNYFQEMDETPMFSDVAVYNRTATTAEQLPYVVNQAIKEAYRQKGPAVVIIPEDLSTTEIDYEPVKTPNLVSNSYQQVIDPAAIQATLALLKAAKHPLVYAGRGLLGARAELVKFSEQFNLPVMNTVPATGVIPTDHPNAIGTFGRLGSKSGFEALQHTDLILFLGSEFPFAKFWPKNVKIIQVNDNAFDIGKMVPVDYAVLGDAKAYLQAMIATGETLPETDWLRANRENKANWDAWLGQVAQDDSDGLAPETVMRKVASMVGPQDIYGVDTGNVSEWAVRGLPMNQQQRFALSGLFATMGYGLPAGLAGALDAAQGAQAWSFSGDGGFAMVAPDLITEARYQLPVINVVFTNNRFGFIYNEQVTSGQHLYGVDLTEADWAKVAEGLGGIGFTVRNKVDVENAFNHIQDLQAKGNTKPIVVNAVIKDDDPIETAFMPLDPQLYGQDAVDAYAKKNHLDTRQQPSLGELLRAKGDNL</sequence>
<dbReference type="InterPro" id="IPR047211">
    <property type="entry name" value="POXB-like"/>
</dbReference>
<protein>
    <submittedName>
        <fullName evidence="7">Pyruvate oxidase</fullName>
    </submittedName>
</protein>
<dbReference type="OrthoDB" id="4494979at2"/>
<evidence type="ECO:0000256" key="2">
    <source>
        <dbReference type="ARBA" id="ARBA00023052"/>
    </source>
</evidence>
<feature type="domain" description="Thiamine pyrophosphate enzyme TPP-binding" evidence="5">
    <location>
        <begin position="382"/>
        <end position="525"/>
    </location>
</feature>
<dbReference type="PANTHER" id="PTHR42981">
    <property type="entry name" value="PYRUVATE DEHYDROGENASE [UBIQUINONE]"/>
    <property type="match status" value="1"/>
</dbReference>
<feature type="domain" description="Thiamine pyrophosphate enzyme central" evidence="4">
    <location>
        <begin position="194"/>
        <end position="322"/>
    </location>
</feature>
<evidence type="ECO:0000313" key="8">
    <source>
        <dbReference type="Proteomes" id="UP000033491"/>
    </source>
</evidence>
<dbReference type="SUPFAM" id="SSF52467">
    <property type="entry name" value="DHS-like NAD/FAD-binding domain"/>
    <property type="match status" value="1"/>
</dbReference>
<dbReference type="Gene3D" id="3.40.50.1220">
    <property type="entry name" value="TPP-binding domain"/>
    <property type="match status" value="1"/>
</dbReference>
<dbReference type="SUPFAM" id="SSF52518">
    <property type="entry name" value="Thiamin diphosphate-binding fold (THDP-binding)"/>
    <property type="match status" value="2"/>
</dbReference>
<dbReference type="EMBL" id="JZCR01000012">
    <property type="protein sequence ID" value="KJW12965.1"/>
    <property type="molecule type" value="Genomic_DNA"/>
</dbReference>
<gene>
    <name evidence="7" type="ORF">VC81_05590</name>
</gene>
<evidence type="ECO:0000256" key="3">
    <source>
        <dbReference type="RuleBase" id="RU362132"/>
    </source>
</evidence>
<dbReference type="InterPro" id="IPR047210">
    <property type="entry name" value="TPP_PYR_POXB-like"/>
</dbReference>
<evidence type="ECO:0000313" key="7">
    <source>
        <dbReference type="EMBL" id="KJW12965.1"/>
    </source>
</evidence>
<dbReference type="Pfam" id="PF02775">
    <property type="entry name" value="TPP_enzyme_C"/>
    <property type="match status" value="1"/>
</dbReference>
<dbReference type="PANTHER" id="PTHR42981:SF2">
    <property type="entry name" value="PYRUVATE DEHYDROGENASE [UBIQUINONE]"/>
    <property type="match status" value="1"/>
</dbReference>
<dbReference type="STRING" id="216463.VC81_05590"/>
<dbReference type="Proteomes" id="UP000033491">
    <property type="component" value="Unassembled WGS sequence"/>
</dbReference>
<evidence type="ECO:0000259" key="5">
    <source>
        <dbReference type="Pfam" id="PF02775"/>
    </source>
</evidence>
<dbReference type="InterPro" id="IPR029035">
    <property type="entry name" value="DHS-like_NAD/FAD-binding_dom"/>
</dbReference>
<dbReference type="Pfam" id="PF00205">
    <property type="entry name" value="TPP_enzyme_M"/>
    <property type="match status" value="1"/>
</dbReference>
<dbReference type="GO" id="GO:0000287">
    <property type="term" value="F:magnesium ion binding"/>
    <property type="evidence" value="ECO:0007669"/>
    <property type="project" value="InterPro"/>
</dbReference>
<keyword evidence="7" id="KW-0670">Pyruvate</keyword>
<dbReference type="PATRIC" id="fig|216463.3.peg.231"/>
<dbReference type="RefSeq" id="WP_045807174.1">
    <property type="nucleotide sequence ID" value="NZ_JZCR01000012.1"/>
</dbReference>
<dbReference type="InterPro" id="IPR012001">
    <property type="entry name" value="Thiamin_PyroP_enz_TPP-bd_dom"/>
</dbReference>
<dbReference type="InterPro" id="IPR011766">
    <property type="entry name" value="TPP_enzyme_TPP-bd"/>
</dbReference>
<comment type="similarity">
    <text evidence="1 3">Belongs to the TPP enzyme family.</text>
</comment>
<feature type="domain" description="Thiamine pyrophosphate enzyme N-terminal TPP-binding" evidence="6">
    <location>
        <begin position="6"/>
        <end position="121"/>
    </location>
</feature>
<evidence type="ECO:0000256" key="1">
    <source>
        <dbReference type="ARBA" id="ARBA00007812"/>
    </source>
</evidence>
<dbReference type="GO" id="GO:0030976">
    <property type="term" value="F:thiamine pyrophosphate binding"/>
    <property type="evidence" value="ECO:0007669"/>
    <property type="project" value="InterPro"/>
</dbReference>
<organism evidence="7 8">
    <name type="scientific">Levilactobacillus spicheri</name>
    <dbReference type="NCBI Taxonomy" id="216463"/>
    <lineage>
        <taxon>Bacteria</taxon>
        <taxon>Bacillati</taxon>
        <taxon>Bacillota</taxon>
        <taxon>Bacilli</taxon>
        <taxon>Lactobacillales</taxon>
        <taxon>Lactobacillaceae</taxon>
        <taxon>Levilactobacillus</taxon>
    </lineage>
</organism>
<proteinExistence type="inferred from homology"/>
<dbReference type="CDD" id="cd07039">
    <property type="entry name" value="TPP_PYR_POX"/>
    <property type="match status" value="1"/>
</dbReference>
<dbReference type="Pfam" id="PF02776">
    <property type="entry name" value="TPP_enzyme_N"/>
    <property type="match status" value="1"/>
</dbReference>
<reference evidence="7 8" key="1">
    <citation type="submission" date="2015-03" db="EMBL/GenBank/DDBJ databases">
        <authorList>
            <person name="Zheng J."/>
            <person name="Ganezle M."/>
        </authorList>
    </citation>
    <scope>NUCLEOTIDE SEQUENCE [LARGE SCALE GENOMIC DNA]</scope>
    <source>
        <strain evidence="7 8">LP38</strain>
    </source>
</reference>
<dbReference type="Gene3D" id="3.40.50.970">
    <property type="match status" value="2"/>
</dbReference>